<dbReference type="OrthoDB" id="517007at2"/>
<comment type="similarity">
    <text evidence="1">Belongs to the short-chain dehydrogenases/reductases (SDR) family.</text>
</comment>
<evidence type="ECO:0000313" key="6">
    <source>
        <dbReference type="Proteomes" id="UP000243528"/>
    </source>
</evidence>
<dbReference type="SUPFAM" id="SSF51735">
    <property type="entry name" value="NAD(P)-binding Rossmann-fold domains"/>
    <property type="match status" value="1"/>
</dbReference>
<dbReference type="Gene3D" id="3.40.50.720">
    <property type="entry name" value="NAD(P)-binding Rossmann-like Domain"/>
    <property type="match status" value="1"/>
</dbReference>
<protein>
    <submittedName>
        <fullName evidence="5">3-oxoacyl-[acyl-carrier protein] reductase</fullName>
    </submittedName>
</protein>
<gene>
    <name evidence="5" type="ORF">CLV30_101201</name>
</gene>
<dbReference type="SMART" id="SM00822">
    <property type="entry name" value="PKS_KR"/>
    <property type="match status" value="1"/>
</dbReference>
<feature type="domain" description="Ketoreductase" evidence="4">
    <location>
        <begin position="8"/>
        <end position="192"/>
    </location>
</feature>
<organism evidence="5 6">
    <name type="scientific">Haloactinopolyspora alba</name>
    <dbReference type="NCBI Taxonomy" id="648780"/>
    <lineage>
        <taxon>Bacteria</taxon>
        <taxon>Bacillati</taxon>
        <taxon>Actinomycetota</taxon>
        <taxon>Actinomycetes</taxon>
        <taxon>Jiangellales</taxon>
        <taxon>Jiangellaceae</taxon>
        <taxon>Haloactinopolyspora</taxon>
    </lineage>
</organism>
<dbReference type="InterPro" id="IPR020904">
    <property type="entry name" value="Sc_DH/Rdtase_CS"/>
</dbReference>
<dbReference type="InterPro" id="IPR057326">
    <property type="entry name" value="KR_dom"/>
</dbReference>
<dbReference type="CDD" id="cd05233">
    <property type="entry name" value="SDR_c"/>
    <property type="match status" value="1"/>
</dbReference>
<keyword evidence="2" id="KW-0560">Oxidoreductase</keyword>
<dbReference type="PROSITE" id="PS00061">
    <property type="entry name" value="ADH_SHORT"/>
    <property type="match status" value="1"/>
</dbReference>
<dbReference type="PRINTS" id="PR00080">
    <property type="entry name" value="SDRFAMILY"/>
</dbReference>
<dbReference type="PRINTS" id="PR00081">
    <property type="entry name" value="GDHRDH"/>
</dbReference>
<evidence type="ECO:0000259" key="4">
    <source>
        <dbReference type="SMART" id="SM00822"/>
    </source>
</evidence>
<keyword evidence="6" id="KW-1185">Reference proteome</keyword>
<dbReference type="PANTHER" id="PTHR24321">
    <property type="entry name" value="DEHYDROGENASES, SHORT CHAIN"/>
    <property type="match status" value="1"/>
</dbReference>
<keyword evidence="3" id="KW-0520">NAD</keyword>
<name>A0A2P8EFK2_9ACTN</name>
<dbReference type="InterPro" id="IPR036291">
    <property type="entry name" value="NAD(P)-bd_dom_sf"/>
</dbReference>
<evidence type="ECO:0000313" key="5">
    <source>
        <dbReference type="EMBL" id="PSL08231.1"/>
    </source>
</evidence>
<reference evidence="5 6" key="1">
    <citation type="submission" date="2018-03" db="EMBL/GenBank/DDBJ databases">
        <title>Genomic Encyclopedia of Archaeal and Bacterial Type Strains, Phase II (KMG-II): from individual species to whole genera.</title>
        <authorList>
            <person name="Goeker M."/>
        </authorList>
    </citation>
    <scope>NUCLEOTIDE SEQUENCE [LARGE SCALE GENOMIC DNA]</scope>
    <source>
        <strain evidence="5 6">DSM 45211</strain>
    </source>
</reference>
<evidence type="ECO:0000256" key="1">
    <source>
        <dbReference type="ARBA" id="ARBA00006484"/>
    </source>
</evidence>
<comment type="caution">
    <text evidence="5">The sequence shown here is derived from an EMBL/GenBank/DDBJ whole genome shotgun (WGS) entry which is preliminary data.</text>
</comment>
<dbReference type="Pfam" id="PF13561">
    <property type="entry name" value="adh_short_C2"/>
    <property type="match status" value="1"/>
</dbReference>
<sequence>MSVDLEGRRVLVTGGAGGLGSACVRALLGAGARVAFCDVPDGRVRDAADAFGPAAVGLESDLTAAGEPARVVEESNRVLGGVDALVNCAGIMETVPLRDVHEDAWRRVLDVNLTATFLVTQAAANAMRDDGGAVVTLASVAARSGRPHAVHYAASKAALLSMTKSVALAYGPTVRANAVCPGVVRTPMWDGIIADRAREFGEGAGEAYLRDVTSSAPLGRAGVPEEVASVVLFLVSDLAAYVTGQAINVDGGLEMD</sequence>
<dbReference type="RefSeq" id="WP_106535602.1">
    <property type="nucleotide sequence ID" value="NZ_ML142897.1"/>
</dbReference>
<accession>A0A2P8EFK2</accession>
<dbReference type="FunFam" id="3.40.50.720:FF:000084">
    <property type="entry name" value="Short-chain dehydrogenase reductase"/>
    <property type="match status" value="1"/>
</dbReference>
<dbReference type="Proteomes" id="UP000243528">
    <property type="component" value="Unassembled WGS sequence"/>
</dbReference>
<dbReference type="EMBL" id="PYGE01000001">
    <property type="protein sequence ID" value="PSL08231.1"/>
    <property type="molecule type" value="Genomic_DNA"/>
</dbReference>
<dbReference type="PANTHER" id="PTHR24321:SF8">
    <property type="entry name" value="ESTRADIOL 17-BETA-DEHYDROGENASE 8-RELATED"/>
    <property type="match status" value="1"/>
</dbReference>
<dbReference type="GO" id="GO:0016491">
    <property type="term" value="F:oxidoreductase activity"/>
    <property type="evidence" value="ECO:0007669"/>
    <property type="project" value="UniProtKB-KW"/>
</dbReference>
<dbReference type="InterPro" id="IPR002347">
    <property type="entry name" value="SDR_fam"/>
</dbReference>
<evidence type="ECO:0000256" key="2">
    <source>
        <dbReference type="ARBA" id="ARBA00023002"/>
    </source>
</evidence>
<proteinExistence type="inferred from homology"/>
<evidence type="ECO:0000256" key="3">
    <source>
        <dbReference type="ARBA" id="ARBA00023027"/>
    </source>
</evidence>
<dbReference type="AlphaFoldDB" id="A0A2P8EFK2"/>